<dbReference type="CDD" id="cd09596">
    <property type="entry name" value="M36"/>
    <property type="match status" value="1"/>
</dbReference>
<dbReference type="InterPro" id="IPR001842">
    <property type="entry name" value="Peptidase_M36"/>
</dbReference>
<comment type="caution">
    <text evidence="14">The sequence shown here is derived from an EMBL/GenBank/DDBJ whole genome shotgun (WGS) entry which is preliminary data.</text>
</comment>
<name>A0ABY0GS58_9PEZI</name>
<dbReference type="InterPro" id="IPR050371">
    <property type="entry name" value="Fungal_virulence_M36"/>
</dbReference>
<keyword evidence="7" id="KW-0732">Signal</keyword>
<proteinExistence type="inferred from homology"/>
<gene>
    <name evidence="14" type="ORF">DL762_010041</name>
</gene>
<comment type="cofactor">
    <cofactor evidence="1 12">
        <name>Zn(2+)</name>
        <dbReference type="ChEBI" id="CHEBI:29105"/>
    </cofactor>
</comment>
<dbReference type="Pfam" id="PF02128">
    <property type="entry name" value="Peptidase_M36"/>
    <property type="match status" value="1"/>
</dbReference>
<keyword evidence="10 12" id="KW-0482">Metalloprotease</keyword>
<evidence type="ECO:0000256" key="9">
    <source>
        <dbReference type="ARBA" id="ARBA00022833"/>
    </source>
</evidence>
<evidence type="ECO:0000256" key="1">
    <source>
        <dbReference type="ARBA" id="ARBA00001947"/>
    </source>
</evidence>
<dbReference type="Pfam" id="PF07504">
    <property type="entry name" value="FTP"/>
    <property type="match status" value="1"/>
</dbReference>
<dbReference type="Proteomes" id="UP000294003">
    <property type="component" value="Unassembled WGS sequence"/>
</dbReference>
<evidence type="ECO:0000256" key="11">
    <source>
        <dbReference type="ARBA" id="ARBA00023145"/>
    </source>
</evidence>
<dbReference type="Gene3D" id="1.10.390.10">
    <property type="entry name" value="Neutral Protease Domain 2"/>
    <property type="match status" value="1"/>
</dbReference>
<comment type="similarity">
    <text evidence="3 12">Belongs to the peptidase M36 family.</text>
</comment>
<evidence type="ECO:0000256" key="4">
    <source>
        <dbReference type="ARBA" id="ARBA00022525"/>
    </source>
</evidence>
<dbReference type="InterPro" id="IPR011096">
    <property type="entry name" value="FTP_domain"/>
</dbReference>
<dbReference type="Gene3D" id="3.10.170.10">
    <property type="match status" value="1"/>
</dbReference>
<organism evidence="14 15">
    <name type="scientific">Monosporascus cannonballus</name>
    <dbReference type="NCBI Taxonomy" id="155416"/>
    <lineage>
        <taxon>Eukaryota</taxon>
        <taxon>Fungi</taxon>
        <taxon>Dikarya</taxon>
        <taxon>Ascomycota</taxon>
        <taxon>Pezizomycotina</taxon>
        <taxon>Sordariomycetes</taxon>
        <taxon>Xylariomycetidae</taxon>
        <taxon>Xylariales</taxon>
        <taxon>Xylariales incertae sedis</taxon>
        <taxon>Monosporascus</taxon>
    </lineage>
</organism>
<keyword evidence="4 12" id="KW-0964">Secreted</keyword>
<reference evidence="14 15" key="1">
    <citation type="submission" date="2018-06" db="EMBL/GenBank/DDBJ databases">
        <title>Complete Genomes of Monosporascus.</title>
        <authorList>
            <person name="Robinson A.J."/>
            <person name="Natvig D.O."/>
        </authorList>
    </citation>
    <scope>NUCLEOTIDE SEQUENCE [LARGE SCALE GENOMIC DNA]</scope>
    <source>
        <strain evidence="14 15">CBS 609.92</strain>
    </source>
</reference>
<feature type="domain" description="FTP" evidence="13">
    <location>
        <begin position="140"/>
        <end position="191"/>
    </location>
</feature>
<evidence type="ECO:0000313" key="14">
    <source>
        <dbReference type="EMBL" id="RYO75370.1"/>
    </source>
</evidence>
<evidence type="ECO:0000256" key="12">
    <source>
        <dbReference type="RuleBase" id="RU364017"/>
    </source>
</evidence>
<dbReference type="InterPro" id="IPR027268">
    <property type="entry name" value="Peptidase_M4/M1_CTD_sf"/>
</dbReference>
<comment type="subcellular location">
    <subcellularLocation>
        <location evidence="2 12">Secreted</location>
    </subcellularLocation>
</comment>
<keyword evidence="5 12" id="KW-0645">Protease</keyword>
<evidence type="ECO:0000256" key="3">
    <source>
        <dbReference type="ARBA" id="ARBA00006006"/>
    </source>
</evidence>
<evidence type="ECO:0000256" key="6">
    <source>
        <dbReference type="ARBA" id="ARBA00022723"/>
    </source>
</evidence>
<evidence type="ECO:0000256" key="2">
    <source>
        <dbReference type="ARBA" id="ARBA00004613"/>
    </source>
</evidence>
<evidence type="ECO:0000256" key="8">
    <source>
        <dbReference type="ARBA" id="ARBA00022801"/>
    </source>
</evidence>
<sequence>MASGLGALKSSLPRMKMLALAALGIANFFLEEEAQFQETAGDQQLSDRVTGIKITLANQYGSLLLLGLLAATGVNAHPAHRQGKPGVQRRAVDLDKYRLRTVSHYSNTESTSENPALRLLKRATYVETATELVKSVAPGAEFRLVDDHYVGSNGVAHVNFKQTAHGLDIDNADFNVNVAADGSVFSYGNSFYTGEIPAESPLVKRAFSDPTQALAGATRVLELPVTGEATAEPLEGIETYSLKGTSGAQEDPEARLVYFAKPDGTLALTWRVETDVLDDWLLTYIDASSNEDIHGVVNYVAEATYEVFPWGINDPEKGDRETVTDPWDLDASVFTWHSDGSKNYTTTWGNNGFAQDNPTGGSQYENNYRPSSSSLTFEYPYDTSMSNPSSYIDASIAQLYYTSNLYHDLLYDLGFTEEAGNFQQNNNGKGGQGNDGVILNAQDGLRTNNANFATPVDGRNGRMRMHIFTRTTPRRDCSFEAGVVIHEYTHGLSNRLTGGPRNAGCLSGGEAGGMGEGWSDFYPTAIRLKPEDTRDTEFPMGAWVSGNPAGIREYLYSTNMDTNPHTYKSVDTRPALHATGNVWATMLYEVLWNLIDKHGKNDNDKPTFDSKGVPTDGKFLAMKLVLDGMALQPCTPNFVSARDAILDADKALTGGDNQCEIWTGFAKRGLGRNAAYASGNRREDFTVPSGVC</sequence>
<keyword evidence="8 12" id="KW-0378">Hydrolase</keyword>
<evidence type="ECO:0000256" key="7">
    <source>
        <dbReference type="ARBA" id="ARBA00022729"/>
    </source>
</evidence>
<dbReference type="PRINTS" id="PR00999">
    <property type="entry name" value="FUNGALYSIN"/>
</dbReference>
<keyword evidence="9 12" id="KW-0862">Zinc</keyword>
<evidence type="ECO:0000313" key="15">
    <source>
        <dbReference type="Proteomes" id="UP000294003"/>
    </source>
</evidence>
<evidence type="ECO:0000256" key="10">
    <source>
        <dbReference type="ARBA" id="ARBA00023049"/>
    </source>
</evidence>
<evidence type="ECO:0000259" key="13">
    <source>
        <dbReference type="Pfam" id="PF07504"/>
    </source>
</evidence>
<dbReference type="PANTHER" id="PTHR33478">
    <property type="entry name" value="EXTRACELLULAR METALLOPROTEINASE MEP"/>
    <property type="match status" value="1"/>
</dbReference>
<keyword evidence="11 12" id="KW-0865">Zymogen</keyword>
<dbReference type="EC" id="3.4.24.-" evidence="12"/>
<dbReference type="PANTHER" id="PTHR33478:SF1">
    <property type="entry name" value="EXTRACELLULAR METALLOPROTEINASE MEP"/>
    <property type="match status" value="1"/>
</dbReference>
<protein>
    <recommendedName>
        <fullName evidence="12">Extracellular metalloproteinase</fullName>
        <ecNumber evidence="12">3.4.24.-</ecNumber>
    </recommendedName>
    <alternativeName>
        <fullName evidence="12">Fungalysin</fullName>
    </alternativeName>
</protein>
<evidence type="ECO:0000256" key="5">
    <source>
        <dbReference type="ARBA" id="ARBA00022670"/>
    </source>
</evidence>
<dbReference type="EMBL" id="QJNS01000704">
    <property type="protein sequence ID" value="RYO75370.1"/>
    <property type="molecule type" value="Genomic_DNA"/>
</dbReference>
<dbReference type="SUPFAM" id="SSF55486">
    <property type="entry name" value="Metalloproteases ('zincins'), catalytic domain"/>
    <property type="match status" value="1"/>
</dbReference>
<keyword evidence="15" id="KW-1185">Reference proteome</keyword>
<accession>A0ABY0GS58</accession>
<keyword evidence="6 12" id="KW-0479">Metal-binding</keyword>